<keyword evidence="1" id="KW-1133">Transmembrane helix</keyword>
<proteinExistence type="predicted"/>
<keyword evidence="1" id="KW-0812">Transmembrane</keyword>
<dbReference type="RefSeq" id="WP_264502128.1">
    <property type="nucleotide sequence ID" value="NZ_JAPDDS010000008.1"/>
</dbReference>
<feature type="transmembrane region" description="Helical" evidence="1">
    <location>
        <begin position="69"/>
        <end position="89"/>
    </location>
</feature>
<protein>
    <recommendedName>
        <fullName evidence="4">DUF4190 domain-containing protein</fullName>
    </recommendedName>
</protein>
<organism evidence="2 3">
    <name type="scientific">Luteolibacter flavescens</name>
    <dbReference type="NCBI Taxonomy" id="1859460"/>
    <lineage>
        <taxon>Bacteria</taxon>
        <taxon>Pseudomonadati</taxon>
        <taxon>Verrucomicrobiota</taxon>
        <taxon>Verrucomicrobiia</taxon>
        <taxon>Verrucomicrobiales</taxon>
        <taxon>Verrucomicrobiaceae</taxon>
        <taxon>Luteolibacter</taxon>
    </lineage>
</organism>
<sequence length="205" mass="22152">MKRTPMTPMAQASLALPPLMAVTGILGMMIAMRGMIVGALLIAVLPLPLLLTLPILIRGVMGRYGMRAPVRGLFIATASLSTAVITIAGNEATLPLLSDPVRPLPRVAGGERATRLEFRFPEVTRVVHDPHGKIRFYRGEAPQMEPLPDGSAMLVFRGEYTSLDTWRDHATVEADAFDLGGWMGARIDIDRISVTDEGGFESGSE</sequence>
<evidence type="ECO:0000256" key="1">
    <source>
        <dbReference type="SAM" id="Phobius"/>
    </source>
</evidence>
<feature type="transmembrane region" description="Helical" evidence="1">
    <location>
        <begin position="36"/>
        <end position="57"/>
    </location>
</feature>
<dbReference type="EMBL" id="JAPDDS010000008">
    <property type="protein sequence ID" value="MCW1886174.1"/>
    <property type="molecule type" value="Genomic_DNA"/>
</dbReference>
<accession>A0ABT3FSJ4</accession>
<feature type="transmembrane region" description="Helical" evidence="1">
    <location>
        <begin position="12"/>
        <end position="30"/>
    </location>
</feature>
<gene>
    <name evidence="2" type="ORF">OKA04_15660</name>
</gene>
<evidence type="ECO:0000313" key="3">
    <source>
        <dbReference type="Proteomes" id="UP001207930"/>
    </source>
</evidence>
<keyword evidence="1" id="KW-0472">Membrane</keyword>
<evidence type="ECO:0000313" key="2">
    <source>
        <dbReference type="EMBL" id="MCW1886174.1"/>
    </source>
</evidence>
<evidence type="ECO:0008006" key="4">
    <source>
        <dbReference type="Google" id="ProtNLM"/>
    </source>
</evidence>
<reference evidence="2 3" key="1">
    <citation type="submission" date="2022-10" db="EMBL/GenBank/DDBJ databases">
        <title>Luteolibacter flavescens strain MCCC 1K03193, whole genome shotgun sequencing project.</title>
        <authorList>
            <person name="Zhao G."/>
            <person name="Shen L."/>
        </authorList>
    </citation>
    <scope>NUCLEOTIDE SEQUENCE [LARGE SCALE GENOMIC DNA]</scope>
    <source>
        <strain evidence="2 3">MCCC 1K03193</strain>
    </source>
</reference>
<name>A0ABT3FSJ4_9BACT</name>
<keyword evidence="3" id="KW-1185">Reference proteome</keyword>
<dbReference type="Proteomes" id="UP001207930">
    <property type="component" value="Unassembled WGS sequence"/>
</dbReference>
<comment type="caution">
    <text evidence="2">The sequence shown here is derived from an EMBL/GenBank/DDBJ whole genome shotgun (WGS) entry which is preliminary data.</text>
</comment>